<evidence type="ECO:0000259" key="1">
    <source>
        <dbReference type="Pfam" id="PF04326"/>
    </source>
</evidence>
<dbReference type="PANTHER" id="PTHR30595:SF6">
    <property type="entry name" value="SCHLAFEN ALBA-2 DOMAIN-CONTAINING PROTEIN"/>
    <property type="match status" value="1"/>
</dbReference>
<feature type="domain" description="Schlafen AlbA-2" evidence="1">
    <location>
        <begin position="17"/>
        <end position="126"/>
    </location>
</feature>
<dbReference type="InterPro" id="IPR007421">
    <property type="entry name" value="Schlafen_AlbA_2_dom"/>
</dbReference>
<dbReference type="EMBL" id="WPCR01000015">
    <property type="protein sequence ID" value="NHM14939.1"/>
    <property type="molecule type" value="Genomic_DNA"/>
</dbReference>
<accession>A0A9E6MQF6</accession>
<evidence type="ECO:0000313" key="3">
    <source>
        <dbReference type="EMBL" id="QTU84255.1"/>
    </source>
</evidence>
<reference evidence="3" key="2">
    <citation type="submission" date="2021-04" db="EMBL/GenBank/DDBJ databases">
        <title>Novel species in family Eggerthellaceae.</title>
        <authorList>
            <person name="Zhang G."/>
        </authorList>
    </citation>
    <scope>NUCLEOTIDE SEQUENCE</scope>
    <source>
        <strain evidence="3">Zg-886</strain>
    </source>
</reference>
<dbReference type="Proteomes" id="UP000671910">
    <property type="component" value="Chromosome"/>
</dbReference>
<protein>
    <submittedName>
        <fullName evidence="2">AAA family ATPase</fullName>
    </submittedName>
    <submittedName>
        <fullName evidence="3">DNA binding domain-containing protein</fullName>
    </submittedName>
</protein>
<dbReference type="InterPro" id="IPR038475">
    <property type="entry name" value="RecG_C_sf"/>
</dbReference>
<name>A0A9E6MQF6_9ACTN</name>
<organism evidence="3 5">
    <name type="scientific">Xiamenia xianingshaonis</name>
    <dbReference type="NCBI Taxonomy" id="2682776"/>
    <lineage>
        <taxon>Bacteria</taxon>
        <taxon>Bacillati</taxon>
        <taxon>Actinomycetota</taxon>
        <taxon>Coriobacteriia</taxon>
        <taxon>Eggerthellales</taxon>
        <taxon>Eggerthellaceae</taxon>
        <taxon>Xiamenia</taxon>
    </lineage>
</organism>
<dbReference type="Pfam" id="PF04326">
    <property type="entry name" value="SLFN_AlbA_2"/>
    <property type="match status" value="1"/>
</dbReference>
<dbReference type="Gene3D" id="1.10.10.10">
    <property type="entry name" value="Winged helix-like DNA-binding domain superfamily/Winged helix DNA-binding domain"/>
    <property type="match status" value="1"/>
</dbReference>
<dbReference type="AlphaFoldDB" id="A0A9E6MQF6"/>
<dbReference type="KEGG" id="ebz:J7S26_07880"/>
<dbReference type="PANTHER" id="PTHR30595">
    <property type="entry name" value="GLPR-RELATED TRANSCRIPTIONAL REPRESSOR"/>
    <property type="match status" value="1"/>
</dbReference>
<evidence type="ECO:0000313" key="5">
    <source>
        <dbReference type="Proteomes" id="UP000671910"/>
    </source>
</evidence>
<keyword evidence="4" id="KW-1185">Reference proteome</keyword>
<dbReference type="EMBL" id="CP072829">
    <property type="protein sequence ID" value="QTU84255.1"/>
    <property type="molecule type" value="Genomic_DNA"/>
</dbReference>
<dbReference type="InterPro" id="IPR038461">
    <property type="entry name" value="Schlafen_AlbA_2_dom_sf"/>
</dbReference>
<evidence type="ECO:0000313" key="4">
    <source>
        <dbReference type="Proteomes" id="UP000636394"/>
    </source>
</evidence>
<dbReference type="Proteomes" id="UP000636394">
    <property type="component" value="Unassembled WGS sequence"/>
</dbReference>
<evidence type="ECO:0000313" key="2">
    <source>
        <dbReference type="EMBL" id="NHM14939.1"/>
    </source>
</evidence>
<reference evidence="2 4" key="1">
    <citation type="submission" date="2019-11" db="EMBL/GenBank/DDBJ databases">
        <title>Eggerthellaceae novel genus isolated from the rectal contents of marmort.</title>
        <authorList>
            <person name="Zhang G."/>
        </authorList>
    </citation>
    <scope>NUCLEOTIDE SEQUENCE [LARGE SCALE GENOMIC DNA]</scope>
    <source>
        <strain evidence="4">zg-886</strain>
        <strain evidence="2">Zg-886</strain>
    </source>
</reference>
<gene>
    <name evidence="2" type="ORF">GMI68_09275</name>
    <name evidence="3" type="ORF">J7S26_07880</name>
</gene>
<dbReference type="InterPro" id="IPR036388">
    <property type="entry name" value="WH-like_DNA-bd_sf"/>
</dbReference>
<sequence length="463" mass="51957">MNQADLTDILERGEGIPIELKRCGNVPEHDTFETICSFANRQGGNILLSMENDGTVVELNEKSLADIQRNIVNRINDPQAFNAPPSLDIEPIHYEGKTVIRVWVPVDAVVRKYNGAGYDRIMDSDVKVETGAQLSAMHIRKQECYSERKVYRYLSKGDLRLDLLPRIREMAVAKKANHPWGTMDDDELLRSANLYLKDYETGEEGFTLGAALVLGKDEVIASIAPAYKTDAYVQHDNRDRYDDRLVVKTNLIEAYDQLLAFTQKHLPDKFFLEGTQVVSLRDVICRELITNTLIHREYTSPFPAKMVIDVDGIRTENASRPRFIGPLTPDRFNPLPKNPIIAELFTNIGRADTLGNGTRNLFKYSWAYGGAQPVLTEGDVFDASIPILKGAASAMGTSFDVDEVIFQMMRDYGYATVPGVAAIADVTERTVRRHISPLVTEGKIIATGTTRDRRYLLPPETDQ</sequence>
<dbReference type="Gene3D" id="3.30.565.60">
    <property type="match status" value="1"/>
</dbReference>
<dbReference type="RefSeq" id="WP_166340413.1">
    <property type="nucleotide sequence ID" value="NZ_CP072829.1"/>
</dbReference>
<proteinExistence type="predicted"/>
<dbReference type="Gene3D" id="3.30.950.30">
    <property type="entry name" value="Schlafen, AAA domain"/>
    <property type="match status" value="1"/>
</dbReference>